<dbReference type="SMART" id="SM00883">
    <property type="entry name" value="Cpn10"/>
    <property type="match status" value="1"/>
</dbReference>
<proteinExistence type="predicted"/>
<dbReference type="EMBL" id="LR796416">
    <property type="protein sequence ID" value="CAB4142948.1"/>
    <property type="molecule type" value="Genomic_DNA"/>
</dbReference>
<dbReference type="SUPFAM" id="SSF50129">
    <property type="entry name" value="GroES-like"/>
    <property type="match status" value="1"/>
</dbReference>
<sequence>MAEVGEKLDEVFPEADPGARPLGTRILIQLRSPKLKSAAGIIFAQDTKDTEKWNTQVGKVMAMGPLAFRNRQTQEPWPEGSWVSIGEFVRVPKYGGDRWEVKIDEDRAALFVVFNDHELITAVTGDPLQMRAFL</sequence>
<accession>A0A6J5M8E2</accession>
<dbReference type="InterPro" id="IPR011032">
    <property type="entry name" value="GroES-like_sf"/>
</dbReference>
<dbReference type="InterPro" id="IPR037124">
    <property type="entry name" value="Chaperonin_GroES_sf"/>
</dbReference>
<keyword evidence="1" id="KW-0143">Chaperone</keyword>
<dbReference type="Gene3D" id="2.30.33.40">
    <property type="entry name" value="GroES chaperonin"/>
    <property type="match status" value="1"/>
</dbReference>
<name>A0A6J5M8E2_9CAUD</name>
<dbReference type="InterPro" id="IPR020818">
    <property type="entry name" value="Chaperonin_GroES"/>
</dbReference>
<evidence type="ECO:0000313" key="2">
    <source>
        <dbReference type="EMBL" id="CAB4142948.1"/>
    </source>
</evidence>
<gene>
    <name evidence="2" type="ORF">UFOVP435_38</name>
</gene>
<dbReference type="GO" id="GO:0044183">
    <property type="term" value="F:protein folding chaperone"/>
    <property type="evidence" value="ECO:0007669"/>
    <property type="project" value="InterPro"/>
</dbReference>
<organism evidence="2">
    <name type="scientific">uncultured Caudovirales phage</name>
    <dbReference type="NCBI Taxonomy" id="2100421"/>
    <lineage>
        <taxon>Viruses</taxon>
        <taxon>Duplodnaviria</taxon>
        <taxon>Heunggongvirae</taxon>
        <taxon>Uroviricota</taxon>
        <taxon>Caudoviricetes</taxon>
        <taxon>Peduoviridae</taxon>
        <taxon>Maltschvirus</taxon>
        <taxon>Maltschvirus maltsch</taxon>
    </lineage>
</organism>
<reference evidence="2" key="1">
    <citation type="submission" date="2020-04" db="EMBL/GenBank/DDBJ databases">
        <authorList>
            <person name="Chiriac C."/>
            <person name="Salcher M."/>
            <person name="Ghai R."/>
            <person name="Kavagutti S V."/>
        </authorList>
    </citation>
    <scope>NUCLEOTIDE SEQUENCE</scope>
</reference>
<dbReference type="GO" id="GO:0005524">
    <property type="term" value="F:ATP binding"/>
    <property type="evidence" value="ECO:0007669"/>
    <property type="project" value="InterPro"/>
</dbReference>
<dbReference type="Pfam" id="PF00166">
    <property type="entry name" value="Cpn10"/>
    <property type="match status" value="1"/>
</dbReference>
<dbReference type="CDD" id="cd00320">
    <property type="entry name" value="cpn10"/>
    <property type="match status" value="1"/>
</dbReference>
<protein>
    <submittedName>
        <fullName evidence="2">GroES chaperonin family</fullName>
    </submittedName>
</protein>
<evidence type="ECO:0000256" key="1">
    <source>
        <dbReference type="ARBA" id="ARBA00023186"/>
    </source>
</evidence>